<name>A0ABR7EE15_9FIRM</name>
<accession>A0ABR7EE15</accession>
<keyword evidence="2" id="KW-1185">Reference proteome</keyword>
<evidence type="ECO:0000313" key="1">
    <source>
        <dbReference type="EMBL" id="MBC5648025.1"/>
    </source>
</evidence>
<sequence length="189" mass="21197">MKKRKIVLMIAMVLIVAIFAAGCMGNSNAVFMSRLNSLEDQIDSLWQEIYDLQDEIYYRQWGETEFSEDPAEPSLDPLPTPSAGLPAGEDYTSAVAALGTEVQALIDKAEQVAVPGTYEESLTVYFEIKPEFKTLEYEIDALDSQLELDYMSGAVTQEDYRTYERQLGQMDDQIDAAKDQLEIRLGIGD</sequence>
<proteinExistence type="predicted"/>
<evidence type="ECO:0000313" key="2">
    <source>
        <dbReference type="Proteomes" id="UP000606889"/>
    </source>
</evidence>
<organism evidence="1 2">
    <name type="scientific">Christensenella tenuis</name>
    <dbReference type="NCBI Taxonomy" id="2763033"/>
    <lineage>
        <taxon>Bacteria</taxon>
        <taxon>Bacillati</taxon>
        <taxon>Bacillota</taxon>
        <taxon>Clostridia</taxon>
        <taxon>Christensenellales</taxon>
        <taxon>Christensenellaceae</taxon>
        <taxon>Christensenella</taxon>
    </lineage>
</organism>
<dbReference type="Proteomes" id="UP000606889">
    <property type="component" value="Unassembled WGS sequence"/>
</dbReference>
<dbReference type="EMBL" id="JACOON010000003">
    <property type="protein sequence ID" value="MBC5648025.1"/>
    <property type="molecule type" value="Genomic_DNA"/>
</dbReference>
<protein>
    <submittedName>
        <fullName evidence="1">Uncharacterized protein</fullName>
    </submittedName>
</protein>
<comment type="caution">
    <text evidence="1">The sequence shown here is derived from an EMBL/GenBank/DDBJ whole genome shotgun (WGS) entry which is preliminary data.</text>
</comment>
<dbReference type="PROSITE" id="PS51257">
    <property type="entry name" value="PROKAR_LIPOPROTEIN"/>
    <property type="match status" value="1"/>
</dbReference>
<dbReference type="RefSeq" id="WP_186857546.1">
    <property type="nucleotide sequence ID" value="NZ_JACOON010000003.1"/>
</dbReference>
<gene>
    <name evidence="1" type="ORF">H8S18_06720</name>
</gene>
<reference evidence="1 2" key="1">
    <citation type="submission" date="2020-08" db="EMBL/GenBank/DDBJ databases">
        <title>Genome public.</title>
        <authorList>
            <person name="Liu C."/>
            <person name="Sun Q."/>
        </authorList>
    </citation>
    <scope>NUCLEOTIDE SEQUENCE [LARGE SCALE GENOMIC DNA]</scope>
    <source>
        <strain evidence="1 2">NSJ-35</strain>
    </source>
</reference>